<dbReference type="NCBIfam" id="TIGR04516">
    <property type="entry name" value="glycosyl_450act"/>
    <property type="match status" value="1"/>
</dbReference>
<organism evidence="7 8">
    <name type="scientific">Streptomyces camponoticapitis</name>
    <dbReference type="NCBI Taxonomy" id="1616125"/>
    <lineage>
        <taxon>Bacteria</taxon>
        <taxon>Bacillati</taxon>
        <taxon>Actinomycetota</taxon>
        <taxon>Actinomycetes</taxon>
        <taxon>Kitasatosporales</taxon>
        <taxon>Streptomycetaceae</taxon>
        <taxon>Streptomyces</taxon>
    </lineage>
</organism>
<dbReference type="SUPFAM" id="SSF53756">
    <property type="entry name" value="UDP-Glycosyltransferase/glycogen phosphorylase"/>
    <property type="match status" value="1"/>
</dbReference>
<protein>
    <submittedName>
        <fullName evidence="7">Glycosyl transferase</fullName>
    </submittedName>
</protein>
<comment type="similarity">
    <text evidence="1">Belongs to the glycosyltransferase 28 family.</text>
</comment>
<dbReference type="InterPro" id="IPR002213">
    <property type="entry name" value="UDP_glucos_trans"/>
</dbReference>
<evidence type="ECO:0000256" key="4">
    <source>
        <dbReference type="ARBA" id="ARBA00023194"/>
    </source>
</evidence>
<dbReference type="InterPro" id="IPR010610">
    <property type="entry name" value="EryCIII-like_C"/>
</dbReference>
<dbReference type="RefSeq" id="WP_189111451.1">
    <property type="nucleotide sequence ID" value="NZ_BMMV01000033.1"/>
</dbReference>
<evidence type="ECO:0000313" key="7">
    <source>
        <dbReference type="EMBL" id="GGK26486.1"/>
    </source>
</evidence>
<dbReference type="InterPro" id="IPR030953">
    <property type="entry name" value="Glycosyl_450act"/>
</dbReference>
<dbReference type="CDD" id="cd03784">
    <property type="entry name" value="GT1_Gtf-like"/>
    <property type="match status" value="1"/>
</dbReference>
<keyword evidence="8" id="KW-1185">Reference proteome</keyword>
<keyword evidence="3 7" id="KW-0808">Transferase</keyword>
<evidence type="ECO:0000259" key="6">
    <source>
        <dbReference type="Pfam" id="PF21036"/>
    </source>
</evidence>
<dbReference type="EMBL" id="BMMV01000033">
    <property type="protein sequence ID" value="GGK26486.1"/>
    <property type="molecule type" value="Genomic_DNA"/>
</dbReference>
<sequence length="421" mass="46213">MRVLFAVFPATAHLHPVTPLAWALQSAGHEVRIVSHPEMADTISAVGLTPVPLGETVDLTAPAPDIGPQLDRVTRALSLTTDTHLWEILRRRVLPALAKYFPAGPAAAGHRDMLDDLVEFARGWQPDLVLWDPAFPPAPVAARVSGAAHARLMWGLDYFAWARQKFLERPERPGGEPVEDPQVAVVRPMLERYGLEFDEETLLGQWTVDPMPARLRLPLAVRSVPVRWVPFNGSAAVPDWLHEPPKRPRVCLSLGLTARERDKDSEVAISDLLDMVSDLDVELVATLNSSQLASLSGVPDNVRTVDYLPLNQLLPSCSAIIHHGGYGTYAAAVAHRVPQLITWEEGGDAMVTARYVTERGAGLAMDREHFSVDGLKRQLVRILEEPSFQEGAAGLYADSLTAPGPQEIVPLLERLTARHRS</sequence>
<dbReference type="InterPro" id="IPR048284">
    <property type="entry name" value="EryCIII-like_N"/>
</dbReference>
<feature type="domain" description="Erythromycin biosynthesis protein CIII-like N-terminal" evidence="6">
    <location>
        <begin position="22"/>
        <end position="255"/>
    </location>
</feature>
<keyword evidence="2" id="KW-0328">Glycosyltransferase</keyword>
<evidence type="ECO:0000256" key="2">
    <source>
        <dbReference type="ARBA" id="ARBA00022676"/>
    </source>
</evidence>
<dbReference type="InterPro" id="IPR050426">
    <property type="entry name" value="Glycosyltransferase_28"/>
</dbReference>
<dbReference type="PANTHER" id="PTHR48050:SF13">
    <property type="entry name" value="STEROL 3-BETA-GLUCOSYLTRANSFERASE UGT80A2"/>
    <property type="match status" value="1"/>
</dbReference>
<dbReference type="PANTHER" id="PTHR48050">
    <property type="entry name" value="STEROL 3-BETA-GLUCOSYLTRANSFERASE"/>
    <property type="match status" value="1"/>
</dbReference>
<evidence type="ECO:0000313" key="8">
    <source>
        <dbReference type="Proteomes" id="UP000660265"/>
    </source>
</evidence>
<feature type="domain" description="Erythromycin biosynthesis protein CIII-like C-terminal" evidence="5">
    <location>
        <begin position="271"/>
        <end position="415"/>
    </location>
</feature>
<dbReference type="Proteomes" id="UP000660265">
    <property type="component" value="Unassembled WGS sequence"/>
</dbReference>
<comment type="caution">
    <text evidence="7">The sequence shown here is derived from an EMBL/GenBank/DDBJ whole genome shotgun (WGS) entry which is preliminary data.</text>
</comment>
<reference evidence="8" key="1">
    <citation type="journal article" date="2019" name="Int. J. Syst. Evol. Microbiol.">
        <title>The Global Catalogue of Microorganisms (GCM) 10K type strain sequencing project: providing services to taxonomists for standard genome sequencing and annotation.</title>
        <authorList>
            <consortium name="The Broad Institute Genomics Platform"/>
            <consortium name="The Broad Institute Genome Sequencing Center for Infectious Disease"/>
            <person name="Wu L."/>
            <person name="Ma J."/>
        </authorList>
    </citation>
    <scope>NUCLEOTIDE SEQUENCE [LARGE SCALE GENOMIC DNA]</scope>
    <source>
        <strain evidence="8">CGMCC 4.7275</strain>
    </source>
</reference>
<dbReference type="Pfam" id="PF21036">
    <property type="entry name" value="EryCIII-like_N"/>
    <property type="match status" value="1"/>
</dbReference>
<evidence type="ECO:0000256" key="3">
    <source>
        <dbReference type="ARBA" id="ARBA00022679"/>
    </source>
</evidence>
<gene>
    <name evidence="7" type="ORF">GCM10011583_68060</name>
</gene>
<proteinExistence type="inferred from homology"/>
<keyword evidence="4" id="KW-0045">Antibiotic biosynthesis</keyword>
<dbReference type="Gene3D" id="3.40.50.2000">
    <property type="entry name" value="Glycogen Phosphorylase B"/>
    <property type="match status" value="2"/>
</dbReference>
<evidence type="ECO:0000256" key="1">
    <source>
        <dbReference type="ARBA" id="ARBA00006962"/>
    </source>
</evidence>
<evidence type="ECO:0000259" key="5">
    <source>
        <dbReference type="Pfam" id="PF06722"/>
    </source>
</evidence>
<dbReference type="Pfam" id="PF06722">
    <property type="entry name" value="EryCIII-like_C"/>
    <property type="match status" value="1"/>
</dbReference>
<accession>A0ABQ2EUL2</accession>
<name>A0ABQ2EUL2_9ACTN</name>
<dbReference type="GO" id="GO:0016740">
    <property type="term" value="F:transferase activity"/>
    <property type="evidence" value="ECO:0007669"/>
    <property type="project" value="UniProtKB-KW"/>
</dbReference>